<proteinExistence type="predicted"/>
<dbReference type="SUPFAM" id="SSF55961">
    <property type="entry name" value="Bet v1-like"/>
    <property type="match status" value="1"/>
</dbReference>
<dbReference type="EMBL" id="JAVDYG010000001">
    <property type="protein sequence ID" value="MDR7361595.1"/>
    <property type="molecule type" value="Genomic_DNA"/>
</dbReference>
<dbReference type="PANTHER" id="PTHR38588:SF1">
    <property type="entry name" value="BLL0334 PROTEIN"/>
    <property type="match status" value="1"/>
</dbReference>
<dbReference type="Gene3D" id="3.30.530.20">
    <property type="match status" value="1"/>
</dbReference>
<organism evidence="2 3">
    <name type="scientific">Nocardioides marmoribigeumensis</name>
    <dbReference type="NCBI Taxonomy" id="433649"/>
    <lineage>
        <taxon>Bacteria</taxon>
        <taxon>Bacillati</taxon>
        <taxon>Actinomycetota</taxon>
        <taxon>Actinomycetes</taxon>
        <taxon>Propionibacteriales</taxon>
        <taxon>Nocardioidaceae</taxon>
        <taxon>Nocardioides</taxon>
    </lineage>
</organism>
<dbReference type="PANTHER" id="PTHR38588">
    <property type="entry name" value="BLL0334 PROTEIN"/>
    <property type="match status" value="1"/>
</dbReference>
<dbReference type="InterPro" id="IPR010419">
    <property type="entry name" value="CO_DH_gsu"/>
</dbReference>
<reference evidence="2 3" key="1">
    <citation type="submission" date="2023-07" db="EMBL/GenBank/DDBJ databases">
        <title>Sequencing the genomes of 1000 actinobacteria strains.</title>
        <authorList>
            <person name="Klenk H.-P."/>
        </authorList>
    </citation>
    <scope>NUCLEOTIDE SEQUENCE [LARGE SCALE GENOMIC DNA]</scope>
    <source>
        <strain evidence="2 3">DSM 19426</strain>
    </source>
</reference>
<accession>A0ABU2BSI0</accession>
<protein>
    <submittedName>
        <fullName evidence="2">Carbon monoxide dehydrogenase subunit G</fullName>
    </submittedName>
</protein>
<feature type="compositionally biased region" description="Low complexity" evidence="1">
    <location>
        <begin position="155"/>
        <end position="218"/>
    </location>
</feature>
<dbReference type="CDD" id="cd07823">
    <property type="entry name" value="SRPBCC_5"/>
    <property type="match status" value="1"/>
</dbReference>
<dbReference type="InterPro" id="IPR023393">
    <property type="entry name" value="START-like_dom_sf"/>
</dbReference>
<dbReference type="Pfam" id="PF06240">
    <property type="entry name" value="COXG"/>
    <property type="match status" value="1"/>
</dbReference>
<name>A0ABU2BSI0_9ACTN</name>
<dbReference type="RefSeq" id="WP_310299771.1">
    <property type="nucleotide sequence ID" value="NZ_BAAAPS010000007.1"/>
</dbReference>
<feature type="region of interest" description="Disordered" evidence="1">
    <location>
        <begin position="150"/>
        <end position="218"/>
    </location>
</feature>
<keyword evidence="3" id="KW-1185">Reference proteome</keyword>
<gene>
    <name evidence="2" type="ORF">J2S63_001148</name>
</gene>
<evidence type="ECO:0000313" key="3">
    <source>
        <dbReference type="Proteomes" id="UP001183648"/>
    </source>
</evidence>
<evidence type="ECO:0000313" key="2">
    <source>
        <dbReference type="EMBL" id="MDR7361595.1"/>
    </source>
</evidence>
<dbReference type="Proteomes" id="UP001183648">
    <property type="component" value="Unassembled WGS sequence"/>
</dbReference>
<sequence>MELKHSFTVPAGLDETWSTFGDLASVAECFPGATVTESDGETFKGTAKIKLGPVALQYSGAGEILSRDESSHTMRLEAKGKDKRGNGTAGATVSMAFAAEDASTSRVDVTTDLAITGKAAQFGARMMQEVSDKLLGQFVDCLQARVGAGAPPPVGADDPVAAASSPEGAAVGAEAPEATPATPEPDAGTTGARPDPGPTAQPAAARQAAAPRPAPPAGDDALDLGATVLPVIARMYGKQIVAGVLALVVLRWLWGRRG</sequence>
<comment type="caution">
    <text evidence="2">The sequence shown here is derived from an EMBL/GenBank/DDBJ whole genome shotgun (WGS) entry which is preliminary data.</text>
</comment>
<evidence type="ECO:0000256" key="1">
    <source>
        <dbReference type="SAM" id="MobiDB-lite"/>
    </source>
</evidence>